<comment type="catalytic activity">
    <reaction evidence="6">
        <text>cytidine(1402) in 16S rRNA + S-adenosyl-L-methionine = N(4)-methylcytidine(1402) in 16S rRNA + S-adenosyl-L-homocysteine + H(+)</text>
        <dbReference type="Rhea" id="RHEA:42928"/>
        <dbReference type="Rhea" id="RHEA-COMP:10286"/>
        <dbReference type="Rhea" id="RHEA-COMP:10287"/>
        <dbReference type="ChEBI" id="CHEBI:15378"/>
        <dbReference type="ChEBI" id="CHEBI:57856"/>
        <dbReference type="ChEBI" id="CHEBI:59789"/>
        <dbReference type="ChEBI" id="CHEBI:74506"/>
        <dbReference type="ChEBI" id="CHEBI:82748"/>
        <dbReference type="EC" id="2.1.1.199"/>
    </reaction>
</comment>
<dbReference type="InterPro" id="IPR029063">
    <property type="entry name" value="SAM-dependent_MTases_sf"/>
</dbReference>
<feature type="binding site" evidence="6">
    <location>
        <position position="73"/>
    </location>
    <ligand>
        <name>S-adenosyl-L-methionine</name>
        <dbReference type="ChEBI" id="CHEBI:59789"/>
    </ligand>
</feature>
<dbReference type="RefSeq" id="WP_073246956.1">
    <property type="nucleotide sequence ID" value="NZ_FQZX01000004.1"/>
</dbReference>
<feature type="binding site" evidence="6">
    <location>
        <position position="101"/>
    </location>
    <ligand>
        <name>S-adenosyl-L-methionine</name>
        <dbReference type="ChEBI" id="CHEBI:59789"/>
    </ligand>
</feature>
<evidence type="ECO:0000256" key="3">
    <source>
        <dbReference type="ARBA" id="ARBA00022603"/>
    </source>
</evidence>
<keyword evidence="4 6" id="KW-0808">Transferase</keyword>
<sequence length="300" mass="34455">MYHNPVLLKESVDGLNIKEDGIYVDVTFGGGGHSKEILKRLGKEGRLYAFDQDEDAQANTLGDPRFTLIAENFRYITQFLKFYGIKKVDGILADYGVSSHQFDQAERGFSTRFDADLDMRMSKRNTLSAFEVVNKYSYDDLRKVLFEYGDIRNANAMAKVIVASREEEQIQTTDALKTVLKQFLPEHRQHKILAQIYQAIRIEVNQEIEVVKEFLEQAPELLNEKGRLSVISYHSLEDRLVKRFIRAGQFDGEPEKDFYGNIDVPLKKVGGLIVPTREEIKLNNRARSAKLRIAERNGEK</sequence>
<dbReference type="Proteomes" id="UP000184314">
    <property type="component" value="Unassembled WGS sequence"/>
</dbReference>
<dbReference type="GO" id="GO:0070475">
    <property type="term" value="P:rRNA base methylation"/>
    <property type="evidence" value="ECO:0007669"/>
    <property type="project" value="UniProtKB-UniRule"/>
</dbReference>
<proteinExistence type="inferred from homology"/>
<dbReference type="OrthoDB" id="9806637at2"/>
<dbReference type="EC" id="2.1.1.199" evidence="6"/>
<keyword evidence="5 6" id="KW-0949">S-adenosyl-L-methionine</keyword>
<keyword evidence="6" id="KW-0963">Cytoplasm</keyword>
<accession>A0A1M6UU48</accession>
<feature type="binding site" evidence="6">
    <location>
        <position position="94"/>
    </location>
    <ligand>
        <name>S-adenosyl-L-methionine</name>
        <dbReference type="ChEBI" id="CHEBI:59789"/>
    </ligand>
</feature>
<keyword evidence="2 6" id="KW-0698">rRNA processing</keyword>
<keyword evidence="3 6" id="KW-0489">Methyltransferase</keyword>
<evidence type="ECO:0000256" key="1">
    <source>
        <dbReference type="ARBA" id="ARBA00010396"/>
    </source>
</evidence>
<dbReference type="Gene3D" id="3.40.50.150">
    <property type="entry name" value="Vaccinia Virus protein VP39"/>
    <property type="match status" value="1"/>
</dbReference>
<dbReference type="HAMAP" id="MF_01007">
    <property type="entry name" value="16SrRNA_methyltr_H"/>
    <property type="match status" value="1"/>
</dbReference>
<feature type="binding site" evidence="6">
    <location>
        <position position="51"/>
    </location>
    <ligand>
        <name>S-adenosyl-L-methionine</name>
        <dbReference type="ChEBI" id="CHEBI:59789"/>
    </ligand>
</feature>
<dbReference type="SUPFAM" id="SSF53335">
    <property type="entry name" value="S-adenosyl-L-methionine-dependent methyltransferases"/>
    <property type="match status" value="1"/>
</dbReference>
<dbReference type="STRING" id="228958.SAMN04488007_3688"/>
<dbReference type="NCBIfam" id="TIGR00006">
    <property type="entry name" value="16S rRNA (cytosine(1402)-N(4))-methyltransferase RsmH"/>
    <property type="match status" value="1"/>
</dbReference>
<dbReference type="PIRSF" id="PIRSF004486">
    <property type="entry name" value="MraW"/>
    <property type="match status" value="1"/>
</dbReference>
<name>A0A1M6UU48_9FLAO</name>
<dbReference type="PANTHER" id="PTHR11265">
    <property type="entry name" value="S-ADENOSYL-METHYLTRANSFERASE MRAW"/>
    <property type="match status" value="1"/>
</dbReference>
<reference evidence="8" key="1">
    <citation type="submission" date="2016-11" db="EMBL/GenBank/DDBJ databases">
        <authorList>
            <person name="Varghese N."/>
            <person name="Submissions S."/>
        </authorList>
    </citation>
    <scope>NUCLEOTIDE SEQUENCE [LARGE SCALE GENOMIC DNA]</scope>
    <source>
        <strain evidence="8">DSM 16478</strain>
    </source>
</reference>
<dbReference type="GO" id="GO:0005737">
    <property type="term" value="C:cytoplasm"/>
    <property type="evidence" value="ECO:0007669"/>
    <property type="project" value="UniProtKB-SubCell"/>
</dbReference>
<evidence type="ECO:0000256" key="4">
    <source>
        <dbReference type="ARBA" id="ARBA00022679"/>
    </source>
</evidence>
<keyword evidence="8" id="KW-1185">Reference proteome</keyword>
<dbReference type="InterPro" id="IPR002903">
    <property type="entry name" value="RsmH"/>
</dbReference>
<dbReference type="PANTHER" id="PTHR11265:SF0">
    <property type="entry name" value="12S RRNA N4-METHYLCYTIDINE METHYLTRANSFERASE"/>
    <property type="match status" value="1"/>
</dbReference>
<gene>
    <name evidence="6" type="primary">rsmH</name>
    <name evidence="7" type="ORF">SAMN04488007_3688</name>
</gene>
<dbReference type="SUPFAM" id="SSF81799">
    <property type="entry name" value="Putative methyltransferase TM0872, insert domain"/>
    <property type="match status" value="1"/>
</dbReference>
<dbReference type="InterPro" id="IPR023397">
    <property type="entry name" value="SAM-dep_MeTrfase_MraW_recog"/>
</dbReference>
<dbReference type="EMBL" id="FQZX01000004">
    <property type="protein sequence ID" value="SHK72742.1"/>
    <property type="molecule type" value="Genomic_DNA"/>
</dbReference>
<evidence type="ECO:0000313" key="8">
    <source>
        <dbReference type="Proteomes" id="UP000184314"/>
    </source>
</evidence>
<evidence type="ECO:0000256" key="5">
    <source>
        <dbReference type="ARBA" id="ARBA00022691"/>
    </source>
</evidence>
<feature type="binding site" evidence="6">
    <location>
        <begin position="31"/>
        <end position="33"/>
    </location>
    <ligand>
        <name>S-adenosyl-L-methionine</name>
        <dbReference type="ChEBI" id="CHEBI:59789"/>
    </ligand>
</feature>
<dbReference type="AlphaFoldDB" id="A0A1M6UU48"/>
<dbReference type="Pfam" id="PF01795">
    <property type="entry name" value="Methyltransf_5"/>
    <property type="match status" value="1"/>
</dbReference>
<evidence type="ECO:0000256" key="6">
    <source>
        <dbReference type="HAMAP-Rule" id="MF_01007"/>
    </source>
</evidence>
<dbReference type="Gene3D" id="1.10.150.170">
    <property type="entry name" value="Putative methyltransferase TM0872, insert domain"/>
    <property type="match status" value="1"/>
</dbReference>
<protein>
    <recommendedName>
        <fullName evidence="6">Ribosomal RNA small subunit methyltransferase H</fullName>
        <ecNumber evidence="6">2.1.1.199</ecNumber>
    </recommendedName>
    <alternativeName>
        <fullName evidence="6">16S rRNA m(4)C1402 methyltransferase</fullName>
    </alternativeName>
    <alternativeName>
        <fullName evidence="6">rRNA (cytosine-N(4)-)-methyltransferase RsmH</fullName>
    </alternativeName>
</protein>
<evidence type="ECO:0000256" key="2">
    <source>
        <dbReference type="ARBA" id="ARBA00022552"/>
    </source>
</evidence>
<comment type="function">
    <text evidence="6">Specifically methylates the N4 position of cytidine in position 1402 (C1402) of 16S rRNA.</text>
</comment>
<comment type="subcellular location">
    <subcellularLocation>
        <location evidence="6">Cytoplasm</location>
    </subcellularLocation>
</comment>
<evidence type="ECO:0000313" key="7">
    <source>
        <dbReference type="EMBL" id="SHK72742.1"/>
    </source>
</evidence>
<organism evidence="7 8">
    <name type="scientific">Maribacter aquivivus</name>
    <dbReference type="NCBI Taxonomy" id="228958"/>
    <lineage>
        <taxon>Bacteria</taxon>
        <taxon>Pseudomonadati</taxon>
        <taxon>Bacteroidota</taxon>
        <taxon>Flavobacteriia</taxon>
        <taxon>Flavobacteriales</taxon>
        <taxon>Flavobacteriaceae</taxon>
        <taxon>Maribacter</taxon>
    </lineage>
</organism>
<comment type="similarity">
    <text evidence="1 6">Belongs to the methyltransferase superfamily. RsmH family.</text>
</comment>
<dbReference type="GO" id="GO:0071424">
    <property type="term" value="F:rRNA (cytosine-N4-)-methyltransferase activity"/>
    <property type="evidence" value="ECO:0007669"/>
    <property type="project" value="UniProtKB-UniRule"/>
</dbReference>